<evidence type="ECO:0000313" key="13">
    <source>
        <dbReference type="Proteomes" id="UP000007842"/>
    </source>
</evidence>
<name>G8XGG4_STREN</name>
<feature type="transmembrane region" description="Helical" evidence="9">
    <location>
        <begin position="154"/>
        <end position="174"/>
    </location>
</feature>
<keyword evidence="9" id="KW-1133">Transmembrane helix</keyword>
<protein>
    <recommendedName>
        <fullName evidence="2">histidine kinase</fullName>
        <ecNumber evidence="2">2.7.13.3</ecNumber>
    </recommendedName>
</protein>
<keyword evidence="13" id="KW-1185">Reference proteome</keyword>
<keyword evidence="12" id="KW-0614">Plasmid</keyword>
<keyword evidence="3" id="KW-0597">Phosphoprotein</keyword>
<dbReference type="KEGG" id="scy:SCATT_p05280"/>
<dbReference type="CDD" id="cd16917">
    <property type="entry name" value="HATPase_UhpB-NarQ-NarX-like"/>
    <property type="match status" value="1"/>
</dbReference>
<dbReference type="GO" id="GO:0000155">
    <property type="term" value="F:phosphorelay sensor kinase activity"/>
    <property type="evidence" value="ECO:0007669"/>
    <property type="project" value="InterPro"/>
</dbReference>
<dbReference type="InterPro" id="IPR050482">
    <property type="entry name" value="Sensor_HK_TwoCompSys"/>
</dbReference>
<keyword evidence="7" id="KW-0067">ATP-binding</keyword>
<dbReference type="SUPFAM" id="SSF55874">
    <property type="entry name" value="ATPase domain of HSP90 chaperone/DNA topoisomerase II/histidine kinase"/>
    <property type="match status" value="1"/>
</dbReference>
<evidence type="ECO:0000256" key="8">
    <source>
        <dbReference type="ARBA" id="ARBA00023012"/>
    </source>
</evidence>
<evidence type="ECO:0000256" key="6">
    <source>
        <dbReference type="ARBA" id="ARBA00022777"/>
    </source>
</evidence>
<comment type="catalytic activity">
    <reaction evidence="1">
        <text>ATP + protein L-histidine = ADP + protein N-phospho-L-histidine.</text>
        <dbReference type="EC" id="2.7.13.3"/>
    </reaction>
</comment>
<dbReference type="AlphaFoldDB" id="G8XGG4"/>
<dbReference type="PANTHER" id="PTHR24421:SF10">
    <property type="entry name" value="NITRATE_NITRITE SENSOR PROTEIN NARQ"/>
    <property type="match status" value="1"/>
</dbReference>
<dbReference type="InterPro" id="IPR003594">
    <property type="entry name" value="HATPase_dom"/>
</dbReference>
<feature type="domain" description="Histidine kinase/HSP90-like ATPase" evidence="10">
    <location>
        <begin position="310"/>
        <end position="406"/>
    </location>
</feature>
<keyword evidence="5" id="KW-0547">Nucleotide-binding</keyword>
<sequence length="406" mass="43348">MGDGYDPGVDRAMPRPPWPRRLPSPVWSALTWCAAALFALLLFVTTTSRMGPLPLPSHESVSVGVLPREAMAVASALALGWAHRRPLPVFGVLLAESCAAAAVGAKTWPFFLVMAVLVGYLAATRPRRTALAAACVELAAWPCQWWAMDQAQEALSDFLSMMAALIAVVAIAWLTGNSVRRQRDYGQALRTQALTAERLRIAREVHDMVAHSMGVIAIQAGAAGLVLDTRPEDARKALDAIETTSRETLAGLRRMLVSLRRADDDTATPPAAVGLEAVDRLAETTTDAGVRVEVHWQGERRPLPPEVDVAAFRIIQESVTNTVRHSGARHCQVSVDYGDEELAVEIVDDGRGAGRAGARADVRAGAASGSGYGISGMRERVALLNGLFSAGTRPEGGFRVAAQLPL</sequence>
<evidence type="ECO:0000313" key="12">
    <source>
        <dbReference type="EMBL" id="AEW98721.1"/>
    </source>
</evidence>
<geneLocation type="plasmid" evidence="12 13">
    <name>pSCATT</name>
</geneLocation>
<dbReference type="Gene3D" id="1.20.5.1930">
    <property type="match status" value="1"/>
</dbReference>
<keyword evidence="8" id="KW-0902">Two-component regulatory system</keyword>
<keyword evidence="6" id="KW-0418">Kinase</keyword>
<dbReference type="GO" id="GO:0016020">
    <property type="term" value="C:membrane"/>
    <property type="evidence" value="ECO:0007669"/>
    <property type="project" value="InterPro"/>
</dbReference>
<reference evidence="13" key="1">
    <citation type="submission" date="2011-12" db="EMBL/GenBank/DDBJ databases">
        <title>Complete genome sequence of Streptomyces cattleya strain DSM 46488.</title>
        <authorList>
            <person name="Ou H.-Y."/>
            <person name="Li P."/>
            <person name="Zhao C."/>
            <person name="O'Hagan D."/>
            <person name="Deng Z."/>
        </authorList>
    </citation>
    <scope>NUCLEOTIDE SEQUENCE [LARGE SCALE GENOMIC DNA]</scope>
    <source>
        <strain evidence="13">ATCC 35852 / DSM 46488 / JCM 4925 / NBRC 14057 / NRRL 8057</strain>
        <plasmid evidence="13">Plasmid pSCATT</plasmid>
    </source>
</reference>
<proteinExistence type="predicted"/>
<evidence type="ECO:0000256" key="5">
    <source>
        <dbReference type="ARBA" id="ARBA00022741"/>
    </source>
</evidence>
<feature type="transmembrane region" description="Helical" evidence="9">
    <location>
        <begin position="130"/>
        <end position="148"/>
    </location>
</feature>
<keyword evidence="9" id="KW-0812">Transmembrane</keyword>
<evidence type="ECO:0000259" key="10">
    <source>
        <dbReference type="Pfam" id="PF02518"/>
    </source>
</evidence>
<evidence type="ECO:0000256" key="7">
    <source>
        <dbReference type="ARBA" id="ARBA00022840"/>
    </source>
</evidence>
<dbReference type="EC" id="2.7.13.3" evidence="2"/>
<dbReference type="Pfam" id="PF07730">
    <property type="entry name" value="HisKA_3"/>
    <property type="match status" value="1"/>
</dbReference>
<dbReference type="InterPro" id="IPR011712">
    <property type="entry name" value="Sig_transdc_His_kin_sub3_dim/P"/>
</dbReference>
<evidence type="ECO:0000256" key="3">
    <source>
        <dbReference type="ARBA" id="ARBA00022553"/>
    </source>
</evidence>
<accession>G8XGG4</accession>
<dbReference type="HOGENOM" id="CLU_000445_20_1_11"/>
<evidence type="ECO:0000256" key="4">
    <source>
        <dbReference type="ARBA" id="ARBA00022679"/>
    </source>
</evidence>
<feature type="transmembrane region" description="Helical" evidence="9">
    <location>
        <begin position="103"/>
        <end position="123"/>
    </location>
</feature>
<evidence type="ECO:0000256" key="2">
    <source>
        <dbReference type="ARBA" id="ARBA00012438"/>
    </source>
</evidence>
<evidence type="ECO:0000256" key="1">
    <source>
        <dbReference type="ARBA" id="ARBA00000085"/>
    </source>
</evidence>
<dbReference type="GO" id="GO:0005524">
    <property type="term" value="F:ATP binding"/>
    <property type="evidence" value="ECO:0007669"/>
    <property type="project" value="UniProtKB-KW"/>
</dbReference>
<evidence type="ECO:0000256" key="9">
    <source>
        <dbReference type="SAM" id="Phobius"/>
    </source>
</evidence>
<gene>
    <name evidence="12" type="ordered locus">SCATT_p05280</name>
</gene>
<dbReference type="InterPro" id="IPR036890">
    <property type="entry name" value="HATPase_C_sf"/>
</dbReference>
<dbReference type="Proteomes" id="UP000007842">
    <property type="component" value="Plasmid pSCATT"/>
</dbReference>
<dbReference type="PATRIC" id="fig|1003195.29.peg.6325"/>
<feature type="domain" description="Signal transduction histidine kinase subgroup 3 dimerisation and phosphoacceptor" evidence="11">
    <location>
        <begin position="197"/>
        <end position="262"/>
    </location>
</feature>
<dbReference type="PANTHER" id="PTHR24421">
    <property type="entry name" value="NITRATE/NITRITE SENSOR PROTEIN NARX-RELATED"/>
    <property type="match status" value="1"/>
</dbReference>
<keyword evidence="9" id="KW-0472">Membrane</keyword>
<organism evidence="12 13">
    <name type="scientific">Streptantibioticus cattleyicolor (strain ATCC 35852 / DSM 46488 / JCM 4925 / NBRC 14057 / NRRL 8057)</name>
    <name type="common">Streptomyces cattleya</name>
    <dbReference type="NCBI Taxonomy" id="1003195"/>
    <lineage>
        <taxon>Bacteria</taxon>
        <taxon>Bacillati</taxon>
        <taxon>Actinomycetota</taxon>
        <taxon>Actinomycetes</taxon>
        <taxon>Kitasatosporales</taxon>
        <taxon>Streptomycetaceae</taxon>
        <taxon>Streptantibioticus</taxon>
    </lineage>
</organism>
<dbReference type="GO" id="GO:0046983">
    <property type="term" value="F:protein dimerization activity"/>
    <property type="evidence" value="ECO:0007669"/>
    <property type="project" value="InterPro"/>
</dbReference>
<keyword evidence="4" id="KW-0808">Transferase</keyword>
<dbReference type="Pfam" id="PF02518">
    <property type="entry name" value="HATPase_c"/>
    <property type="match status" value="1"/>
</dbReference>
<dbReference type="EMBL" id="CP003229">
    <property type="protein sequence ID" value="AEW98721.1"/>
    <property type="molecule type" value="Genomic_DNA"/>
</dbReference>
<feature type="transmembrane region" description="Helical" evidence="9">
    <location>
        <begin position="26"/>
        <end position="44"/>
    </location>
</feature>
<evidence type="ECO:0000259" key="11">
    <source>
        <dbReference type="Pfam" id="PF07730"/>
    </source>
</evidence>
<dbReference type="Gene3D" id="3.30.565.10">
    <property type="entry name" value="Histidine kinase-like ATPase, C-terminal domain"/>
    <property type="match status" value="1"/>
</dbReference>